<evidence type="ECO:0000313" key="5">
    <source>
        <dbReference type="RefSeq" id="XP_031556112.1"/>
    </source>
</evidence>
<dbReference type="InterPro" id="IPR054518">
    <property type="entry name" value="ABHD16_N"/>
</dbReference>
<evidence type="ECO:0000259" key="2">
    <source>
        <dbReference type="Pfam" id="PF00561"/>
    </source>
</evidence>
<dbReference type="GO" id="GO:0006660">
    <property type="term" value="P:phosphatidylserine catabolic process"/>
    <property type="evidence" value="ECO:0007669"/>
    <property type="project" value="TreeGrafter"/>
</dbReference>
<dbReference type="SUPFAM" id="SSF53474">
    <property type="entry name" value="alpha/beta-Hydrolases"/>
    <property type="match status" value="1"/>
</dbReference>
<dbReference type="InterPro" id="IPR000073">
    <property type="entry name" value="AB_hydrolase_1"/>
</dbReference>
<dbReference type="GO" id="GO:0012505">
    <property type="term" value="C:endomembrane system"/>
    <property type="evidence" value="ECO:0007669"/>
    <property type="project" value="TreeGrafter"/>
</dbReference>
<accession>A0A6P8HU10</accession>
<dbReference type="InParanoid" id="A0A6P8HU10"/>
<dbReference type="GO" id="GO:0052651">
    <property type="term" value="P:monoacylglycerol catabolic process"/>
    <property type="evidence" value="ECO:0007669"/>
    <property type="project" value="TreeGrafter"/>
</dbReference>
<dbReference type="Proteomes" id="UP000515163">
    <property type="component" value="Unplaced"/>
</dbReference>
<dbReference type="PANTHER" id="PTHR12277:SF72">
    <property type="entry name" value="BAT5L PROTEIN"/>
    <property type="match status" value="1"/>
</dbReference>
<proteinExistence type="predicted"/>
<dbReference type="AlphaFoldDB" id="A0A6P8HU10"/>
<keyword evidence="1" id="KW-1133">Transmembrane helix</keyword>
<reference evidence="5" key="1">
    <citation type="submission" date="2025-08" db="UniProtKB">
        <authorList>
            <consortium name="RefSeq"/>
        </authorList>
    </citation>
    <scope>IDENTIFICATION</scope>
</reference>
<evidence type="ECO:0000259" key="3">
    <source>
        <dbReference type="Pfam" id="PF22990"/>
    </source>
</evidence>
<evidence type="ECO:0000256" key="1">
    <source>
        <dbReference type="SAM" id="Phobius"/>
    </source>
</evidence>
<dbReference type="KEGG" id="aten:116292902"/>
<gene>
    <name evidence="5" type="primary">LOC116292902</name>
</gene>
<keyword evidence="1" id="KW-0472">Membrane</keyword>
<dbReference type="RefSeq" id="XP_031556112.1">
    <property type="nucleotide sequence ID" value="XM_031700252.1"/>
</dbReference>
<dbReference type="GO" id="GO:0004620">
    <property type="term" value="F:phospholipase activity"/>
    <property type="evidence" value="ECO:0007669"/>
    <property type="project" value="TreeGrafter"/>
</dbReference>
<protein>
    <submittedName>
        <fullName evidence="5">Phosphatidylserine lipase ABHD16A-like</fullName>
    </submittedName>
</protein>
<dbReference type="InterPro" id="IPR029058">
    <property type="entry name" value="AB_hydrolase_fold"/>
</dbReference>
<feature type="transmembrane region" description="Helical" evidence="1">
    <location>
        <begin position="76"/>
        <end position="97"/>
    </location>
</feature>
<feature type="domain" description="AB hydrolase-1" evidence="2">
    <location>
        <begin position="255"/>
        <end position="361"/>
    </location>
</feature>
<dbReference type="Pfam" id="PF22990">
    <property type="entry name" value="ABHD16_N"/>
    <property type="match status" value="1"/>
</dbReference>
<dbReference type="GeneID" id="116292902"/>
<dbReference type="Gene3D" id="3.40.50.1820">
    <property type="entry name" value="alpha/beta hydrolase"/>
    <property type="match status" value="1"/>
</dbReference>
<dbReference type="OrthoDB" id="6412627at2759"/>
<sequence length="535" mass="60100">MADIVRSALGPRLYRIYIQHETKLRSRAYDANGMEQCGDGIIKALSYAWSICYYTSPALVFYMFRKGFFTSAGYVYLTKCIGSALVILIGAFCIRGFGRFNNQDYRAFLDILVATKASNTEENKRKLRLYDFDFHDWPADYKWNETLKSSSNISNPPDVSVLSHSRQRSWASKIFSFPCSIMRYFVAHAFGRPMIYPGSVGLLQAGLAEPLLSGRTVFLEKGGRRAKLVAADGNEIDSLFMDKRKHDEDNNGNTLVIACEGNAGFYELGLISTPLKAGYSVLGWNHPGFAGSTGLPFPEAEKNAMDVVIQYAINELGFKQENIVLYAWSIGGYVAAWAGMTYPNIGGMVLDATFDDIVPLAQSKMPEALCGFVTNVIKEYFHLENGKYASRYPGPLLIIRRMRDEIIALDEGVAATNLGNVLLKRIIKQRYPNLLDVENEVILDEYLAAPDHSTKVGLWESMNINVEECNTIVKKYIQQHGTRFPSQLGHDLPREKRVSLLMFIVLQYLMDFDAAHCIPLPSTDFRLPWNMSGQA</sequence>
<dbReference type="PANTHER" id="PTHR12277">
    <property type="entry name" value="ALPHA/BETA HYDROLASE DOMAIN-CONTAINING PROTEIN"/>
    <property type="match status" value="1"/>
</dbReference>
<keyword evidence="4" id="KW-1185">Reference proteome</keyword>
<feature type="transmembrane region" description="Helical" evidence="1">
    <location>
        <begin position="44"/>
        <end position="64"/>
    </location>
</feature>
<feature type="domain" description="Phosphatidylserine Lipase ABHD16 N-terminal" evidence="3">
    <location>
        <begin position="4"/>
        <end position="133"/>
    </location>
</feature>
<dbReference type="GO" id="GO:0047372">
    <property type="term" value="F:monoacylglycerol lipase activity"/>
    <property type="evidence" value="ECO:0007669"/>
    <property type="project" value="TreeGrafter"/>
</dbReference>
<keyword evidence="1" id="KW-0812">Transmembrane</keyword>
<dbReference type="FunCoup" id="A0A6P8HU10">
    <property type="interactions" value="1166"/>
</dbReference>
<evidence type="ECO:0000313" key="4">
    <source>
        <dbReference type="Proteomes" id="UP000515163"/>
    </source>
</evidence>
<organism evidence="4 5">
    <name type="scientific">Actinia tenebrosa</name>
    <name type="common">Australian red waratah sea anemone</name>
    <dbReference type="NCBI Taxonomy" id="6105"/>
    <lineage>
        <taxon>Eukaryota</taxon>
        <taxon>Metazoa</taxon>
        <taxon>Cnidaria</taxon>
        <taxon>Anthozoa</taxon>
        <taxon>Hexacorallia</taxon>
        <taxon>Actiniaria</taxon>
        <taxon>Actiniidae</taxon>
        <taxon>Actinia</taxon>
    </lineage>
</organism>
<name>A0A6P8HU10_ACTTE</name>
<dbReference type="Pfam" id="PF00561">
    <property type="entry name" value="Abhydrolase_1"/>
    <property type="match status" value="1"/>
</dbReference>